<dbReference type="InterPro" id="IPR012337">
    <property type="entry name" value="RNaseH-like_sf"/>
</dbReference>
<evidence type="ECO:0000313" key="2">
    <source>
        <dbReference type="EMBL" id="MBW0484223.1"/>
    </source>
</evidence>
<keyword evidence="3" id="KW-1185">Reference proteome</keyword>
<dbReference type="AlphaFoldDB" id="A0A9Q3GXR5"/>
<dbReference type="EMBL" id="AVOT02007586">
    <property type="protein sequence ID" value="MBW0484223.1"/>
    <property type="molecule type" value="Genomic_DNA"/>
</dbReference>
<evidence type="ECO:0000313" key="3">
    <source>
        <dbReference type="Proteomes" id="UP000765509"/>
    </source>
</evidence>
<dbReference type="SUPFAM" id="SSF53098">
    <property type="entry name" value="Ribonuclease H-like"/>
    <property type="match status" value="1"/>
</dbReference>
<feature type="region of interest" description="Disordered" evidence="1">
    <location>
        <begin position="121"/>
        <end position="164"/>
    </location>
</feature>
<reference evidence="2" key="1">
    <citation type="submission" date="2021-03" db="EMBL/GenBank/DDBJ databases">
        <title>Draft genome sequence of rust myrtle Austropuccinia psidii MF-1, a brazilian biotype.</title>
        <authorList>
            <person name="Quecine M.C."/>
            <person name="Pachon D.M.R."/>
            <person name="Bonatelli M.L."/>
            <person name="Correr F.H."/>
            <person name="Franceschini L.M."/>
            <person name="Leite T.F."/>
            <person name="Margarido G.R.A."/>
            <person name="Almeida C.A."/>
            <person name="Ferrarezi J.A."/>
            <person name="Labate C.A."/>
        </authorList>
    </citation>
    <scope>NUCLEOTIDE SEQUENCE</scope>
    <source>
        <strain evidence="2">MF-1</strain>
    </source>
</reference>
<comment type="caution">
    <text evidence="2">The sequence shown here is derived from an EMBL/GenBank/DDBJ whole genome shotgun (WGS) entry which is preliminary data.</text>
</comment>
<feature type="compositionally biased region" description="Basic and acidic residues" evidence="1">
    <location>
        <begin position="121"/>
        <end position="132"/>
    </location>
</feature>
<organism evidence="2 3">
    <name type="scientific">Austropuccinia psidii MF-1</name>
    <dbReference type="NCBI Taxonomy" id="1389203"/>
    <lineage>
        <taxon>Eukaryota</taxon>
        <taxon>Fungi</taxon>
        <taxon>Dikarya</taxon>
        <taxon>Basidiomycota</taxon>
        <taxon>Pucciniomycotina</taxon>
        <taxon>Pucciniomycetes</taxon>
        <taxon>Pucciniales</taxon>
        <taxon>Sphaerophragmiaceae</taxon>
        <taxon>Austropuccinia</taxon>
    </lineage>
</organism>
<name>A0A9Q3GXR5_9BASI</name>
<sequence length="298" mass="33786">MLNCPYSYLAAQKTMAGSHSGANLAWTFWESLGKRGMLKQLFSITGNNSANNISMVAAIEQKYHGIITTWPQEECFHRCAFHVLNLVAKEVLDNMDQLTDEDYAFFDDYLAVQLAPIADSKDEEAPTPKEIRGTLNHVQKKSDYSQNKRHARSVNQSTLETQDKSGDLQHVNDAKFTFYESDGNTGLHTQLITGNKTIVCSLCNLCSHICGASKQREEFINAYNQTSNPKLLPINILMTRWNYFLLQIKWAEALKLSIQLYTATPEGAKYELSDEVWSAMELMFTILELIEQSCNVFQ</sequence>
<evidence type="ECO:0000256" key="1">
    <source>
        <dbReference type="SAM" id="MobiDB-lite"/>
    </source>
</evidence>
<dbReference type="Proteomes" id="UP000765509">
    <property type="component" value="Unassembled WGS sequence"/>
</dbReference>
<accession>A0A9Q3GXR5</accession>
<protein>
    <submittedName>
        <fullName evidence="2">Uncharacterized protein</fullName>
    </submittedName>
</protein>
<gene>
    <name evidence="2" type="ORF">O181_023938</name>
</gene>
<proteinExistence type="predicted"/>